<dbReference type="SUPFAM" id="SSF53335">
    <property type="entry name" value="S-adenosyl-L-methionine-dependent methyltransferases"/>
    <property type="match status" value="1"/>
</dbReference>
<feature type="non-terminal residue" evidence="2">
    <location>
        <position position="296"/>
    </location>
</feature>
<comment type="caution">
    <text evidence="2">The sequence shown here is derived from an EMBL/GenBank/DDBJ whole genome shotgun (WGS) entry which is preliminary data.</text>
</comment>
<dbReference type="CDD" id="cd02440">
    <property type="entry name" value="AdoMet_MTases"/>
    <property type="match status" value="1"/>
</dbReference>
<sequence length="296" mass="33765">MGVNLSLNKNKRKKIIGENHESDISSEQVQKFKYIGGRKYYDPNVAPYAFPTDIEEVDRLHQQHFALTHICGGNYTAPIHDIIKPESRILDLGCGPGQWTLEIAQEFPYAQVFGIDINASFPTLIKPLNSHFIVGDVTEGLPWEDNYFDFIWIRYLFCAIKDTDWQNLYHEIKRVLKPGGILEHHVMGLVAVNPGPNFKECQKYTEAGFISRGLNIKLACQLSERVTMAGFEDAQSSCISIALGKQGGQIGEIWATNSKECYLGMKPWLVEFTGFTEDEYESVIRYIFDYEVDEYN</sequence>
<dbReference type="InterPro" id="IPR041698">
    <property type="entry name" value="Methyltransf_25"/>
</dbReference>
<proteinExistence type="predicted"/>
<reference evidence="2" key="1">
    <citation type="submission" date="2021-06" db="EMBL/GenBank/DDBJ databases">
        <authorList>
            <person name="Kallberg Y."/>
            <person name="Tangrot J."/>
            <person name="Rosling A."/>
        </authorList>
    </citation>
    <scope>NUCLEOTIDE SEQUENCE</scope>
    <source>
        <strain evidence="2">MT106</strain>
    </source>
</reference>
<feature type="domain" description="Methyltransferase" evidence="1">
    <location>
        <begin position="89"/>
        <end position="180"/>
    </location>
</feature>
<evidence type="ECO:0000259" key="1">
    <source>
        <dbReference type="Pfam" id="PF13649"/>
    </source>
</evidence>
<evidence type="ECO:0000313" key="2">
    <source>
        <dbReference type="EMBL" id="CAG8555295.1"/>
    </source>
</evidence>
<dbReference type="EMBL" id="CAJVPL010001144">
    <property type="protein sequence ID" value="CAG8555295.1"/>
    <property type="molecule type" value="Genomic_DNA"/>
</dbReference>
<keyword evidence="3" id="KW-1185">Reference proteome</keyword>
<name>A0A9N9B7N0_9GLOM</name>
<dbReference type="InterPro" id="IPR029063">
    <property type="entry name" value="SAM-dependent_MTases_sf"/>
</dbReference>
<dbReference type="OrthoDB" id="2013972at2759"/>
<dbReference type="Proteomes" id="UP000789831">
    <property type="component" value="Unassembled WGS sequence"/>
</dbReference>
<protein>
    <submittedName>
        <fullName evidence="2">224_t:CDS:1</fullName>
    </submittedName>
</protein>
<dbReference type="Pfam" id="PF13649">
    <property type="entry name" value="Methyltransf_25"/>
    <property type="match status" value="1"/>
</dbReference>
<dbReference type="PANTHER" id="PTHR43591">
    <property type="entry name" value="METHYLTRANSFERASE"/>
    <property type="match status" value="1"/>
</dbReference>
<dbReference type="Gene3D" id="3.40.50.150">
    <property type="entry name" value="Vaccinia Virus protein VP39"/>
    <property type="match status" value="1"/>
</dbReference>
<dbReference type="GO" id="GO:0008168">
    <property type="term" value="F:methyltransferase activity"/>
    <property type="evidence" value="ECO:0007669"/>
    <property type="project" value="TreeGrafter"/>
</dbReference>
<gene>
    <name evidence="2" type="ORF">AGERDE_LOCUS6876</name>
</gene>
<dbReference type="PANTHER" id="PTHR43591:SF24">
    <property type="entry name" value="2-METHOXY-6-POLYPRENYL-1,4-BENZOQUINOL METHYLASE, MITOCHONDRIAL"/>
    <property type="match status" value="1"/>
</dbReference>
<evidence type="ECO:0000313" key="3">
    <source>
        <dbReference type="Proteomes" id="UP000789831"/>
    </source>
</evidence>
<accession>A0A9N9B7N0</accession>
<dbReference type="AlphaFoldDB" id="A0A9N9B7N0"/>
<organism evidence="2 3">
    <name type="scientific">Ambispora gerdemannii</name>
    <dbReference type="NCBI Taxonomy" id="144530"/>
    <lineage>
        <taxon>Eukaryota</taxon>
        <taxon>Fungi</taxon>
        <taxon>Fungi incertae sedis</taxon>
        <taxon>Mucoromycota</taxon>
        <taxon>Glomeromycotina</taxon>
        <taxon>Glomeromycetes</taxon>
        <taxon>Archaeosporales</taxon>
        <taxon>Ambisporaceae</taxon>
        <taxon>Ambispora</taxon>
    </lineage>
</organism>